<dbReference type="SUPFAM" id="SSF50249">
    <property type="entry name" value="Nucleic acid-binding proteins"/>
    <property type="match status" value="1"/>
</dbReference>
<protein>
    <submittedName>
        <fullName evidence="1">Uncharacterized protein</fullName>
    </submittedName>
</protein>
<organism evidence="1 2">
    <name type="scientific">Mikania micrantha</name>
    <name type="common">bitter vine</name>
    <dbReference type="NCBI Taxonomy" id="192012"/>
    <lineage>
        <taxon>Eukaryota</taxon>
        <taxon>Viridiplantae</taxon>
        <taxon>Streptophyta</taxon>
        <taxon>Embryophyta</taxon>
        <taxon>Tracheophyta</taxon>
        <taxon>Spermatophyta</taxon>
        <taxon>Magnoliopsida</taxon>
        <taxon>eudicotyledons</taxon>
        <taxon>Gunneridae</taxon>
        <taxon>Pentapetalae</taxon>
        <taxon>asterids</taxon>
        <taxon>campanulids</taxon>
        <taxon>Asterales</taxon>
        <taxon>Asteraceae</taxon>
        <taxon>Asteroideae</taxon>
        <taxon>Heliantheae alliance</taxon>
        <taxon>Eupatorieae</taxon>
        <taxon>Mikania</taxon>
    </lineage>
</organism>
<dbReference type="Proteomes" id="UP000326396">
    <property type="component" value="Linkage Group LG18"/>
</dbReference>
<dbReference type="Gene3D" id="2.40.50.140">
    <property type="entry name" value="Nucleic acid-binding proteins"/>
    <property type="match status" value="2"/>
</dbReference>
<dbReference type="AlphaFoldDB" id="A0A5N6NKG2"/>
<accession>A0A5N6NKG2</accession>
<gene>
    <name evidence="1" type="ORF">E3N88_18452</name>
</gene>
<sequence length="216" mass="24959">MVFIFSSAERYPQQFEFEIQILHPHHYLTAEFEEFSSDQFCNLQFDLIKGDKIQATIKKVLMCAFENQLEEGSIILLSRFGVGEMNFKYHVIKHPFRGDVLGCTLWDNFAQQFSSFLSNNSTDQVVIVVIQFGKVKAWKGNPNIQNSLFGTRLFINEDVEEINTFKARFVTMIMPANCGEGSSQISSQTVYSSREEFLSRNVRKYVEEVFDLSKVL</sequence>
<dbReference type="OrthoDB" id="1750565at2759"/>
<dbReference type="CDD" id="cd04481">
    <property type="entry name" value="RPA1_DBD_B_like"/>
    <property type="match status" value="1"/>
</dbReference>
<reference evidence="1 2" key="1">
    <citation type="submission" date="2019-05" db="EMBL/GenBank/DDBJ databases">
        <title>Mikania micrantha, genome provides insights into the molecular mechanism of rapid growth.</title>
        <authorList>
            <person name="Liu B."/>
        </authorList>
    </citation>
    <scope>NUCLEOTIDE SEQUENCE [LARGE SCALE GENOMIC DNA]</scope>
    <source>
        <strain evidence="1">NLD-2019</strain>
        <tissue evidence="1">Leaf</tissue>
    </source>
</reference>
<evidence type="ECO:0000313" key="2">
    <source>
        <dbReference type="Proteomes" id="UP000326396"/>
    </source>
</evidence>
<comment type="caution">
    <text evidence="1">The sequence shown here is derived from an EMBL/GenBank/DDBJ whole genome shotgun (WGS) entry which is preliminary data.</text>
</comment>
<evidence type="ECO:0000313" key="1">
    <source>
        <dbReference type="EMBL" id="KAD4981781.1"/>
    </source>
</evidence>
<proteinExistence type="predicted"/>
<dbReference type="EMBL" id="SZYD01000010">
    <property type="protein sequence ID" value="KAD4981781.1"/>
    <property type="molecule type" value="Genomic_DNA"/>
</dbReference>
<keyword evidence="2" id="KW-1185">Reference proteome</keyword>
<dbReference type="InterPro" id="IPR012340">
    <property type="entry name" value="NA-bd_OB-fold"/>
</dbReference>
<name>A0A5N6NKG2_9ASTR</name>